<accession>A0A1H2TKM5</accession>
<reference evidence="1 2" key="1">
    <citation type="submission" date="2016-10" db="EMBL/GenBank/DDBJ databases">
        <authorList>
            <person name="de Groot N.N."/>
        </authorList>
    </citation>
    <scope>NUCLEOTIDE SEQUENCE [LARGE SCALE GENOMIC DNA]</scope>
    <source>
        <strain evidence="1 2">DSM 3756</strain>
    </source>
</reference>
<dbReference type="SUPFAM" id="SSF46785">
    <property type="entry name" value="Winged helix' DNA-binding domain"/>
    <property type="match status" value="1"/>
</dbReference>
<evidence type="ECO:0000313" key="2">
    <source>
        <dbReference type="Proteomes" id="UP000182573"/>
    </source>
</evidence>
<sequence length="84" mass="9870">MDVEEYSWVKASEYRENLLLALEDKPRTPKELSEMTDYYLSHVSNVLSDLDDHGLAECITPDRKKGRLWKVTEKGEEIIEDLKR</sequence>
<dbReference type="AlphaFoldDB" id="A0A1H2TKM5"/>
<gene>
    <name evidence="1" type="ORF">SAMN05443574_103254</name>
</gene>
<name>A0A1H2TKM5_HALVA</name>
<dbReference type="STRING" id="28442.SAMN05443574_103254"/>
<evidence type="ECO:0000313" key="1">
    <source>
        <dbReference type="EMBL" id="SDW44368.1"/>
    </source>
</evidence>
<evidence type="ECO:0008006" key="3">
    <source>
        <dbReference type="Google" id="ProtNLM"/>
    </source>
</evidence>
<dbReference type="EMBL" id="FNOF01000003">
    <property type="protein sequence ID" value="SDW44368.1"/>
    <property type="molecule type" value="Genomic_DNA"/>
</dbReference>
<dbReference type="Proteomes" id="UP000182573">
    <property type="component" value="Unassembled WGS sequence"/>
</dbReference>
<dbReference type="InterPro" id="IPR036388">
    <property type="entry name" value="WH-like_DNA-bd_sf"/>
</dbReference>
<organism evidence="1 2">
    <name type="scientific">Haloarcula vallismortis</name>
    <name type="common">Halobacterium vallismortis</name>
    <dbReference type="NCBI Taxonomy" id="28442"/>
    <lineage>
        <taxon>Archaea</taxon>
        <taxon>Methanobacteriati</taxon>
        <taxon>Methanobacteriota</taxon>
        <taxon>Stenosarchaea group</taxon>
        <taxon>Halobacteria</taxon>
        <taxon>Halobacteriales</taxon>
        <taxon>Haloarculaceae</taxon>
        <taxon>Haloarcula</taxon>
    </lineage>
</organism>
<dbReference type="InterPro" id="IPR036390">
    <property type="entry name" value="WH_DNA-bd_sf"/>
</dbReference>
<dbReference type="RefSeq" id="WP_004515121.1">
    <property type="nucleotide sequence ID" value="NZ_FNOF01000003.1"/>
</dbReference>
<proteinExistence type="predicted"/>
<protein>
    <recommendedName>
        <fullName evidence="3">Transcriptional regulator</fullName>
    </recommendedName>
</protein>
<dbReference type="Gene3D" id="1.10.10.10">
    <property type="entry name" value="Winged helix-like DNA-binding domain superfamily/Winged helix DNA-binding domain"/>
    <property type="match status" value="1"/>
</dbReference>